<dbReference type="PANTHER" id="PTHR24135:SF28">
    <property type="entry name" value="LD13733P"/>
    <property type="match status" value="1"/>
</dbReference>
<dbReference type="AlphaFoldDB" id="A0A0N4UPU5"/>
<evidence type="ECO:0000313" key="3">
    <source>
        <dbReference type="Proteomes" id="UP000038040"/>
    </source>
</evidence>
<dbReference type="Proteomes" id="UP000274756">
    <property type="component" value="Unassembled WGS sequence"/>
</dbReference>
<dbReference type="SMART" id="SM00248">
    <property type="entry name" value="ANK"/>
    <property type="match status" value="3"/>
</dbReference>
<dbReference type="GO" id="GO:0014069">
    <property type="term" value="C:postsynaptic density"/>
    <property type="evidence" value="ECO:0007669"/>
    <property type="project" value="TreeGrafter"/>
</dbReference>
<evidence type="ECO:0000313" key="5">
    <source>
        <dbReference type="WBParaSite" id="DME_0001000001-mRNA-1"/>
    </source>
</evidence>
<dbReference type="WBParaSite" id="DME_0001000001-mRNA-1">
    <property type="protein sequence ID" value="DME_0001000001-mRNA-1"/>
    <property type="gene ID" value="DME_0001000001"/>
</dbReference>
<keyword evidence="4" id="KW-1185">Reference proteome</keyword>
<dbReference type="STRING" id="318479.A0A0N4UPU5"/>
<evidence type="ECO:0000313" key="4">
    <source>
        <dbReference type="Proteomes" id="UP000274756"/>
    </source>
</evidence>
<evidence type="ECO:0000313" key="2">
    <source>
        <dbReference type="EMBL" id="VDN53567.1"/>
    </source>
</evidence>
<dbReference type="Gene3D" id="1.25.40.20">
    <property type="entry name" value="Ankyrin repeat-containing domain"/>
    <property type="match status" value="1"/>
</dbReference>
<feature type="repeat" description="ANK" evidence="1">
    <location>
        <begin position="110"/>
        <end position="143"/>
    </location>
</feature>
<keyword evidence="1" id="KW-0040">ANK repeat</keyword>
<dbReference type="EMBL" id="UYYG01000146">
    <property type="protein sequence ID" value="VDN53567.1"/>
    <property type="molecule type" value="Genomic_DNA"/>
</dbReference>
<dbReference type="PANTHER" id="PTHR24135">
    <property type="entry name" value="SH3 AND MULTIPLE ANKYRIN REPEAT DOMAINS PROTEIN"/>
    <property type="match status" value="1"/>
</dbReference>
<evidence type="ECO:0000256" key="1">
    <source>
        <dbReference type="PROSITE-ProRule" id="PRU00023"/>
    </source>
</evidence>
<dbReference type="InterPro" id="IPR051569">
    <property type="entry name" value="SHANK"/>
</dbReference>
<proteinExistence type="predicted"/>
<dbReference type="SUPFAM" id="SSF48403">
    <property type="entry name" value="Ankyrin repeat"/>
    <property type="match status" value="1"/>
</dbReference>
<feature type="repeat" description="ANK" evidence="1">
    <location>
        <begin position="177"/>
        <end position="211"/>
    </location>
</feature>
<gene>
    <name evidence="2" type="ORF">DME_LOCUS3540</name>
</gene>
<feature type="repeat" description="ANK" evidence="1">
    <location>
        <begin position="144"/>
        <end position="176"/>
    </location>
</feature>
<dbReference type="Pfam" id="PF12796">
    <property type="entry name" value="Ank_2"/>
    <property type="match status" value="1"/>
</dbReference>
<dbReference type="GO" id="GO:0045211">
    <property type="term" value="C:postsynaptic membrane"/>
    <property type="evidence" value="ECO:0007669"/>
    <property type="project" value="TreeGrafter"/>
</dbReference>
<name>A0A0N4UPU5_DRAME</name>
<protein>
    <submittedName>
        <fullName evidence="5">ANK_REP_REGION domain-containing protein</fullName>
    </submittedName>
</protein>
<organism evidence="3 5">
    <name type="scientific">Dracunculus medinensis</name>
    <name type="common">Guinea worm</name>
    <dbReference type="NCBI Taxonomy" id="318479"/>
    <lineage>
        <taxon>Eukaryota</taxon>
        <taxon>Metazoa</taxon>
        <taxon>Ecdysozoa</taxon>
        <taxon>Nematoda</taxon>
        <taxon>Chromadorea</taxon>
        <taxon>Rhabditida</taxon>
        <taxon>Spirurina</taxon>
        <taxon>Dracunculoidea</taxon>
        <taxon>Dracunculidae</taxon>
        <taxon>Dracunculus</taxon>
    </lineage>
</organism>
<reference evidence="5" key="1">
    <citation type="submission" date="2017-02" db="UniProtKB">
        <authorList>
            <consortium name="WormBaseParasite"/>
        </authorList>
    </citation>
    <scope>IDENTIFICATION</scope>
</reference>
<sequence length="225" mass="25289">MQKLLKGTHNPLPLSFNYGLFLPPCDGRAGKFLLEDRPIRDYPFHDCVPYLEFKYKKRVYKMLKMDDKQLRLIHSKSNLKKFMDYVQSKNAEKVEKMCTAGLDPNFHGAHGETPLTLACGIHDNRAVILALVGGGAHIDFRNSEGQTAIHKASFMSSVANVQTLLELGASPNYKDPLGLTPLYYNMLTTDSKSDVTEMLLKDAADLSIVDMHGNYELHQASFSYT</sequence>
<dbReference type="InterPro" id="IPR036770">
    <property type="entry name" value="Ankyrin_rpt-contain_sf"/>
</dbReference>
<dbReference type="OrthoDB" id="445896at2759"/>
<dbReference type="GO" id="GO:0043197">
    <property type="term" value="C:dendritic spine"/>
    <property type="evidence" value="ECO:0007669"/>
    <property type="project" value="TreeGrafter"/>
</dbReference>
<dbReference type="PROSITE" id="PS50088">
    <property type="entry name" value="ANK_REPEAT"/>
    <property type="match status" value="3"/>
</dbReference>
<accession>A0A0N4UPU5</accession>
<dbReference type="GO" id="GO:0035255">
    <property type="term" value="F:ionotropic glutamate receptor binding"/>
    <property type="evidence" value="ECO:0007669"/>
    <property type="project" value="TreeGrafter"/>
</dbReference>
<dbReference type="Proteomes" id="UP000038040">
    <property type="component" value="Unplaced"/>
</dbReference>
<reference evidence="2 4" key="2">
    <citation type="submission" date="2018-11" db="EMBL/GenBank/DDBJ databases">
        <authorList>
            <consortium name="Pathogen Informatics"/>
        </authorList>
    </citation>
    <scope>NUCLEOTIDE SEQUENCE [LARGE SCALE GENOMIC DNA]</scope>
</reference>
<dbReference type="GO" id="GO:0030160">
    <property type="term" value="F:synaptic receptor adaptor activity"/>
    <property type="evidence" value="ECO:0007669"/>
    <property type="project" value="TreeGrafter"/>
</dbReference>
<dbReference type="InterPro" id="IPR002110">
    <property type="entry name" value="Ankyrin_rpt"/>
</dbReference>
<dbReference type="PROSITE" id="PS50297">
    <property type="entry name" value="ANK_REP_REGION"/>
    <property type="match status" value="1"/>
</dbReference>